<keyword evidence="1" id="KW-0732">Signal</keyword>
<dbReference type="OrthoDB" id="581999at2"/>
<sequence length="144" mass="15252">MKKFSNLVSAISLTLFILVNSANSVAAKPIGNGLKFDTNTQTIQGQSGGSIDSKGCGFIASSPNYVIDLPQRLDYMRLSVQATGGQPTLLVVGPQSGDTLCALGDEVSGFKPEISGVWEPGQYQIFIGDRTGANYQFTLNISTK</sequence>
<dbReference type="KEGG" id="scs:Sta7437_4209"/>
<dbReference type="eggNOG" id="ENOG50336PD">
    <property type="taxonomic scope" value="Bacteria"/>
</dbReference>
<dbReference type="EMBL" id="CP003653">
    <property type="protein sequence ID" value="AFZ37683.1"/>
    <property type="molecule type" value="Genomic_DNA"/>
</dbReference>
<dbReference type="Proteomes" id="UP000010473">
    <property type="component" value="Chromosome"/>
</dbReference>
<gene>
    <name evidence="2" type="ordered locus">Sta7437_4209</name>
</gene>
<dbReference type="STRING" id="111780.Sta7437_4209"/>
<dbReference type="AlphaFoldDB" id="K9XYU4"/>
<evidence type="ECO:0000313" key="2">
    <source>
        <dbReference type="EMBL" id="AFZ37683.1"/>
    </source>
</evidence>
<keyword evidence="3" id="KW-1185">Reference proteome</keyword>
<organism evidence="2 3">
    <name type="scientific">Stanieria cyanosphaera (strain ATCC 29371 / PCC 7437)</name>
    <dbReference type="NCBI Taxonomy" id="111780"/>
    <lineage>
        <taxon>Bacteria</taxon>
        <taxon>Bacillati</taxon>
        <taxon>Cyanobacteriota</taxon>
        <taxon>Cyanophyceae</taxon>
        <taxon>Pleurocapsales</taxon>
        <taxon>Dermocarpellaceae</taxon>
        <taxon>Stanieria</taxon>
    </lineage>
</organism>
<accession>K9XYU4</accession>
<reference evidence="3" key="1">
    <citation type="journal article" date="2013" name="Proc. Natl. Acad. Sci. U.S.A.">
        <title>Improving the coverage of the cyanobacterial phylum using diversity-driven genome sequencing.</title>
        <authorList>
            <person name="Shih P.M."/>
            <person name="Wu D."/>
            <person name="Latifi A."/>
            <person name="Axen S.D."/>
            <person name="Fewer D.P."/>
            <person name="Talla E."/>
            <person name="Calteau A."/>
            <person name="Cai F."/>
            <person name="Tandeau de Marsac N."/>
            <person name="Rippka R."/>
            <person name="Herdman M."/>
            <person name="Sivonen K."/>
            <person name="Coursin T."/>
            <person name="Laurent T."/>
            <person name="Goodwin L."/>
            <person name="Nolan M."/>
            <person name="Davenport K.W."/>
            <person name="Han C.S."/>
            <person name="Rubin E.M."/>
            <person name="Eisen J.A."/>
            <person name="Woyke T."/>
            <person name="Gugger M."/>
            <person name="Kerfeld C.A."/>
        </authorList>
    </citation>
    <scope>NUCLEOTIDE SEQUENCE [LARGE SCALE GENOMIC DNA]</scope>
    <source>
        <strain evidence="3">ATCC 29371 / PCC 7437</strain>
    </source>
</reference>
<evidence type="ECO:0008006" key="4">
    <source>
        <dbReference type="Google" id="ProtNLM"/>
    </source>
</evidence>
<evidence type="ECO:0000313" key="3">
    <source>
        <dbReference type="Proteomes" id="UP000010473"/>
    </source>
</evidence>
<evidence type="ECO:0000256" key="1">
    <source>
        <dbReference type="SAM" id="SignalP"/>
    </source>
</evidence>
<dbReference type="RefSeq" id="WP_015195337.1">
    <property type="nucleotide sequence ID" value="NC_019748.1"/>
</dbReference>
<dbReference type="HOGENOM" id="CLU_115813_2_0_3"/>
<feature type="signal peptide" evidence="1">
    <location>
        <begin position="1"/>
        <end position="26"/>
    </location>
</feature>
<protein>
    <recommendedName>
        <fullName evidence="4">Peptidase domain protein</fullName>
    </recommendedName>
</protein>
<proteinExistence type="predicted"/>
<feature type="chain" id="PRO_5003938593" description="Peptidase domain protein" evidence="1">
    <location>
        <begin position="27"/>
        <end position="144"/>
    </location>
</feature>
<name>K9XYU4_STAC7</name>